<comment type="subcellular location">
    <subcellularLocation>
        <location evidence="1">Cell envelope</location>
    </subcellularLocation>
</comment>
<keyword evidence="2 3" id="KW-0175">Coiled coil</keyword>
<dbReference type="GO" id="GO:0030313">
    <property type="term" value="C:cell envelope"/>
    <property type="evidence" value="ECO:0007669"/>
    <property type="project" value="UniProtKB-SubCell"/>
</dbReference>
<dbReference type="InterPro" id="IPR050465">
    <property type="entry name" value="UPF0194_transport"/>
</dbReference>
<keyword evidence="4" id="KW-0732">Signal</keyword>
<sequence length="409" mass="46265">MKPIKTQAAQARFIGFCLLLFGTAACAPSTSDESTYTLVRADKAVTIQATGTLVSKNSAYLVVPQIPRMWNFRIDFLAPEGQLVKEGDSVIRFNSQELNRRLQDERMGLQGKETELTSYQLRAKERRESLALQVAEKRAQAKKLEYKLMVPEHLVERAELEKDRIRAQKAVLALQRIETEQRNLASEIKKRTTNLERGISKNKETINQMEQHLALLNVRATRDGMVVHKKNWRGKRWQVGDEAYPGATIAEIPDLTAMEVKAVVDEVDAGRVAMEQKVDVRLDAYPDQSFRAKVDRMGQIFRTKAYNKPSIVFDAVVSLLETDPELMRPGMATTIKLHVENLTDVLFVPRDCVAFRDGQAFVQQPDGWRGIAETPIQLGRRGDDWFEIVAGIEAGVTILRQHHDEEAAP</sequence>
<comment type="caution">
    <text evidence="6">The sequence shown here is derived from an EMBL/GenBank/DDBJ whole genome shotgun (WGS) entry which is preliminary data.</text>
</comment>
<feature type="chain" id="PRO_5035228139" evidence="4">
    <location>
        <begin position="28"/>
        <end position="409"/>
    </location>
</feature>
<dbReference type="Pfam" id="PF25990">
    <property type="entry name" value="Beta-barrel_YknX"/>
    <property type="match status" value="1"/>
</dbReference>
<protein>
    <submittedName>
        <fullName evidence="6">HlyD family efflux transporter periplasmic adaptor subunit</fullName>
    </submittedName>
</protein>
<evidence type="ECO:0000256" key="3">
    <source>
        <dbReference type="SAM" id="Coils"/>
    </source>
</evidence>
<evidence type="ECO:0000259" key="5">
    <source>
        <dbReference type="Pfam" id="PF25990"/>
    </source>
</evidence>
<name>A0A8J7QCA4_9BACT</name>
<reference evidence="6" key="1">
    <citation type="submission" date="2021-03" db="EMBL/GenBank/DDBJ databases">
        <authorList>
            <person name="Wang G."/>
        </authorList>
    </citation>
    <scope>NUCLEOTIDE SEQUENCE</scope>
    <source>
        <strain evidence="6">KCTC 12899</strain>
    </source>
</reference>
<dbReference type="EMBL" id="JAFREP010000021">
    <property type="protein sequence ID" value="MBO1321045.1"/>
    <property type="molecule type" value="Genomic_DNA"/>
</dbReference>
<dbReference type="Gene3D" id="2.40.30.170">
    <property type="match status" value="1"/>
</dbReference>
<organism evidence="6 7">
    <name type="scientific">Acanthopleuribacter pedis</name>
    <dbReference type="NCBI Taxonomy" id="442870"/>
    <lineage>
        <taxon>Bacteria</taxon>
        <taxon>Pseudomonadati</taxon>
        <taxon>Acidobacteriota</taxon>
        <taxon>Holophagae</taxon>
        <taxon>Acanthopleuribacterales</taxon>
        <taxon>Acanthopleuribacteraceae</taxon>
        <taxon>Acanthopleuribacter</taxon>
    </lineage>
</organism>
<proteinExistence type="predicted"/>
<evidence type="ECO:0000313" key="6">
    <source>
        <dbReference type="EMBL" id="MBO1321045.1"/>
    </source>
</evidence>
<dbReference type="PANTHER" id="PTHR32347">
    <property type="entry name" value="EFFLUX SYSTEM COMPONENT YKNX-RELATED"/>
    <property type="match status" value="1"/>
</dbReference>
<evidence type="ECO:0000256" key="1">
    <source>
        <dbReference type="ARBA" id="ARBA00004196"/>
    </source>
</evidence>
<feature type="coiled-coil region" evidence="3">
    <location>
        <begin position="127"/>
        <end position="175"/>
    </location>
</feature>
<accession>A0A8J7QCA4</accession>
<feature type="signal peptide" evidence="4">
    <location>
        <begin position="1"/>
        <end position="27"/>
    </location>
</feature>
<dbReference type="PROSITE" id="PS51257">
    <property type="entry name" value="PROKAR_LIPOPROTEIN"/>
    <property type="match status" value="1"/>
</dbReference>
<dbReference type="PANTHER" id="PTHR32347:SF23">
    <property type="entry name" value="BLL5650 PROTEIN"/>
    <property type="match status" value="1"/>
</dbReference>
<dbReference type="RefSeq" id="WP_207861019.1">
    <property type="nucleotide sequence ID" value="NZ_JAFREP010000021.1"/>
</dbReference>
<evidence type="ECO:0000256" key="2">
    <source>
        <dbReference type="ARBA" id="ARBA00023054"/>
    </source>
</evidence>
<evidence type="ECO:0000313" key="7">
    <source>
        <dbReference type="Proteomes" id="UP000664417"/>
    </source>
</evidence>
<dbReference type="AlphaFoldDB" id="A0A8J7QCA4"/>
<feature type="domain" description="YknX-like beta-barrel" evidence="5">
    <location>
        <begin position="258"/>
        <end position="335"/>
    </location>
</feature>
<dbReference type="InterPro" id="IPR058636">
    <property type="entry name" value="Beta-barrel_YknX"/>
</dbReference>
<gene>
    <name evidence="6" type="ORF">J3U88_21380</name>
</gene>
<dbReference type="Proteomes" id="UP000664417">
    <property type="component" value="Unassembled WGS sequence"/>
</dbReference>
<dbReference type="Gene3D" id="2.40.420.20">
    <property type="match status" value="1"/>
</dbReference>
<evidence type="ECO:0000256" key="4">
    <source>
        <dbReference type="SAM" id="SignalP"/>
    </source>
</evidence>
<keyword evidence="7" id="KW-1185">Reference proteome</keyword>